<dbReference type="Proteomes" id="UP000020977">
    <property type="component" value="Unassembled WGS sequence"/>
</dbReference>
<dbReference type="PANTHER" id="PTHR43875">
    <property type="entry name" value="MALTODEXTRIN IMPORT ATP-BINDING PROTEIN MSMX"/>
    <property type="match status" value="1"/>
</dbReference>
<dbReference type="GO" id="GO:0022857">
    <property type="term" value="F:transmembrane transporter activity"/>
    <property type="evidence" value="ECO:0007669"/>
    <property type="project" value="InterPro"/>
</dbReference>
<dbReference type="InterPro" id="IPR012340">
    <property type="entry name" value="NA-bd_OB-fold"/>
</dbReference>
<accession>A0A014KVU8</accession>
<dbReference type="SUPFAM" id="SSF52540">
    <property type="entry name" value="P-loop containing nucleoside triphosphate hydrolases"/>
    <property type="match status" value="1"/>
</dbReference>
<dbReference type="GO" id="GO:0016887">
    <property type="term" value="F:ATP hydrolysis activity"/>
    <property type="evidence" value="ECO:0007669"/>
    <property type="project" value="InterPro"/>
</dbReference>
<keyword evidence="3 5" id="KW-0067">ATP-binding</keyword>
<dbReference type="InterPro" id="IPR047641">
    <property type="entry name" value="ABC_transpr_MalK/UgpC-like"/>
</dbReference>
<dbReference type="AlphaFoldDB" id="A0A014KVU8"/>
<dbReference type="PANTHER" id="PTHR43875:SF1">
    <property type="entry name" value="OSMOPROTECTIVE COMPOUNDS UPTAKE ATP-BINDING PROTEIN GGTA"/>
    <property type="match status" value="1"/>
</dbReference>
<dbReference type="STRING" id="1188239.MOVI_3700"/>
<dbReference type="InterPro" id="IPR017871">
    <property type="entry name" value="ABC_transporter-like_CS"/>
</dbReference>
<dbReference type="Pfam" id="PF00005">
    <property type="entry name" value="ABC_tran"/>
    <property type="match status" value="2"/>
</dbReference>
<dbReference type="InterPro" id="IPR003439">
    <property type="entry name" value="ABC_transporter-like_ATP-bd"/>
</dbReference>
<dbReference type="eggNOG" id="COG3842">
    <property type="taxonomic scope" value="Bacteria"/>
</dbReference>
<evidence type="ECO:0000256" key="1">
    <source>
        <dbReference type="ARBA" id="ARBA00022448"/>
    </source>
</evidence>
<name>A0A014KVU8_9BACT</name>
<dbReference type="Pfam" id="PF08402">
    <property type="entry name" value="TOBE_2"/>
    <property type="match status" value="1"/>
</dbReference>
<dbReference type="Gene3D" id="3.40.50.300">
    <property type="entry name" value="P-loop containing nucleotide triphosphate hydrolases"/>
    <property type="match status" value="2"/>
</dbReference>
<dbReference type="SMART" id="SM00382">
    <property type="entry name" value="AAA"/>
    <property type="match status" value="1"/>
</dbReference>
<sequence length="728" mass="84484">MKKTDDNKKIEQNNFESELKKIRQASNSRYKSKFSIPAIEIKDLTIDFGETLAVDSANIKIYKGELVTLLGPSGSGKTTILNAIAGLLNPTSGQIIFNGEDVTRKSPQQRKIGLVFQNYALYPHLNVFGNIAFSLHNDPRWKQKAIEKSMLARVNANSIVLAKNGASLEDLEIYKNKLFDYFDIYRQLEHDYNELKTQIYHNLNQLQTDYFLIEAHKQAEIKNLTIDFLKLGKSASIFWAFWKKIFGKKEGEICPIQQAITFRKAYKLKVDKIKKQAKLDKKAHKDKIREEKYAIKHAPELVRARQNFLEQKALLYEKLEKLEKLQAQFLSNSKIELAKIQQGYENFTKKTSLKDAESLKLDYQEQIEAFNQRKKEKELWFKTEIENEKNQIKNSGKLANLEQTYLETKKKFLETNTRHSPNLLLLKSLKTKSKTYKKETLKLFLDYERNLINKFSLNTSKLSEQELKQYQEYQNDNISIKEAINRAVLRTAEKVEITKNLAKKPTKLSGGQQQRVAIARGIVRHPDILLMDEPLSNLDAKLRVQTRQWIRKIQTEIGITTVFVTHDQEEAMSISDRIICMSTGYVQQIGTPTELYHNPKNEFVASFLGVPEMNIFDAFYDKETKSVIVDNQIIFELLKDYQHEKIRVGIRAEDLVENEAGNFQGKISVIEYLGKDILAKIDVENIGQISIILRKKPAYEIDEIVKFSIKSGKLHLFDYQTRERIQWT</sequence>
<protein>
    <submittedName>
        <fullName evidence="5">ABC transporter ATP-binding protein</fullName>
    </submittedName>
</protein>
<keyword evidence="1" id="KW-0813">Transport</keyword>
<evidence type="ECO:0000313" key="6">
    <source>
        <dbReference type="Proteomes" id="UP000020977"/>
    </source>
</evidence>
<evidence type="ECO:0000256" key="2">
    <source>
        <dbReference type="ARBA" id="ARBA00022741"/>
    </source>
</evidence>
<keyword evidence="2" id="KW-0547">Nucleotide-binding</keyword>
<dbReference type="PROSITE" id="PS00211">
    <property type="entry name" value="ABC_TRANSPORTER_1"/>
    <property type="match status" value="1"/>
</dbReference>
<dbReference type="InterPro" id="IPR008995">
    <property type="entry name" value="Mo/tungstate-bd_C_term_dom"/>
</dbReference>
<dbReference type="GO" id="GO:0055052">
    <property type="term" value="C:ATP-binding cassette (ABC) transporter complex, substrate-binding subunit-containing"/>
    <property type="evidence" value="ECO:0007669"/>
    <property type="project" value="TreeGrafter"/>
</dbReference>
<dbReference type="SUPFAM" id="SSF50331">
    <property type="entry name" value="MOP-like"/>
    <property type="match status" value="1"/>
</dbReference>
<dbReference type="InterPro" id="IPR027417">
    <property type="entry name" value="P-loop_NTPase"/>
</dbReference>
<dbReference type="EMBL" id="JFAD01000018">
    <property type="protein sequence ID" value="EXU61126.1"/>
    <property type="molecule type" value="Genomic_DNA"/>
</dbReference>
<evidence type="ECO:0000313" key="5">
    <source>
        <dbReference type="EMBL" id="EXU61126.1"/>
    </source>
</evidence>
<evidence type="ECO:0000256" key="3">
    <source>
        <dbReference type="ARBA" id="ARBA00022840"/>
    </source>
</evidence>
<proteinExistence type="predicted"/>
<dbReference type="InterPro" id="IPR003593">
    <property type="entry name" value="AAA+_ATPase"/>
</dbReference>
<dbReference type="PROSITE" id="PS50893">
    <property type="entry name" value="ABC_TRANSPORTER_2"/>
    <property type="match status" value="1"/>
</dbReference>
<organism evidence="5 6">
    <name type="scientific">Mesomycoplasma ovipneumoniae 14811</name>
    <dbReference type="NCBI Taxonomy" id="1188239"/>
    <lineage>
        <taxon>Bacteria</taxon>
        <taxon>Bacillati</taxon>
        <taxon>Mycoplasmatota</taxon>
        <taxon>Mycoplasmoidales</taxon>
        <taxon>Metamycoplasmataceae</taxon>
        <taxon>Mesomycoplasma</taxon>
    </lineage>
</organism>
<dbReference type="Gene3D" id="2.40.50.100">
    <property type="match status" value="1"/>
</dbReference>
<dbReference type="GO" id="GO:0005524">
    <property type="term" value="F:ATP binding"/>
    <property type="evidence" value="ECO:0007669"/>
    <property type="project" value="UniProtKB-KW"/>
</dbReference>
<comment type="caution">
    <text evidence="5">The sequence shown here is derived from an EMBL/GenBank/DDBJ whole genome shotgun (WGS) entry which is preliminary data.</text>
</comment>
<dbReference type="InterPro" id="IPR013611">
    <property type="entry name" value="Transp-assoc_OB_typ2"/>
</dbReference>
<dbReference type="Gene3D" id="2.40.50.140">
    <property type="entry name" value="Nucleic acid-binding proteins"/>
    <property type="match status" value="1"/>
</dbReference>
<evidence type="ECO:0000259" key="4">
    <source>
        <dbReference type="PROSITE" id="PS50893"/>
    </source>
</evidence>
<reference evidence="5 6" key="1">
    <citation type="submission" date="2014-03" db="EMBL/GenBank/DDBJ databases">
        <title>Genome sequence of Mycoplasma ovipneumoniae strain 14811.</title>
        <authorList>
            <person name="Sirand-Pugnet P."/>
            <person name="Breton M."/>
            <person name="Dordet-Frisoni E."/>
            <person name="Baranowski E."/>
            <person name="Barre A."/>
            <person name="Couture C."/>
            <person name="Dupuy V."/>
            <person name="Gaurivaud P."/>
            <person name="Jacob D."/>
            <person name="Lemaitre C."/>
            <person name="Manso-Silvan L."/>
            <person name="Nikolski M."/>
            <person name="Nouvel L.-X."/>
            <person name="Poumarat F."/>
            <person name="Tardy F."/>
            <person name="Thebault P."/>
            <person name="Theil S."/>
            <person name="Citti C."/>
            <person name="Thiaucourt F."/>
            <person name="Blanchard A."/>
        </authorList>
    </citation>
    <scope>NUCLEOTIDE SEQUENCE [LARGE SCALE GENOMIC DNA]</scope>
    <source>
        <strain evidence="5 6">14811</strain>
    </source>
</reference>
<feature type="domain" description="ABC transporter" evidence="4">
    <location>
        <begin position="39"/>
        <end position="608"/>
    </location>
</feature>
<gene>
    <name evidence="5" type="ORF">MOVI_3700</name>
</gene>
<dbReference type="RefSeq" id="WP_044284207.1">
    <property type="nucleotide sequence ID" value="NZ_JFAD01000018.1"/>
</dbReference>